<dbReference type="Proteomes" id="UP000199005">
    <property type="component" value="Unassembled WGS sequence"/>
</dbReference>
<organism evidence="2 4">
    <name type="scientific">Azotobacter beijerinckii</name>
    <dbReference type="NCBI Taxonomy" id="170623"/>
    <lineage>
        <taxon>Bacteria</taxon>
        <taxon>Pseudomonadati</taxon>
        <taxon>Pseudomonadota</taxon>
        <taxon>Gammaproteobacteria</taxon>
        <taxon>Pseudomonadales</taxon>
        <taxon>Pseudomonadaceae</taxon>
        <taxon>Azotobacter</taxon>
    </lineage>
</organism>
<evidence type="ECO:0000313" key="1">
    <source>
        <dbReference type="EMBL" id="SEI40051.1"/>
    </source>
</evidence>
<evidence type="ECO:0000313" key="2">
    <source>
        <dbReference type="EMBL" id="SEI50764.1"/>
    </source>
</evidence>
<dbReference type="EMBL" id="FNYO01000002">
    <property type="protein sequence ID" value="SEI40051.1"/>
    <property type="molecule type" value="Genomic_DNA"/>
</dbReference>
<proteinExistence type="predicted"/>
<gene>
    <name evidence="2" type="ORF">SAMN04244572_00609</name>
    <name evidence="1" type="ORF">SAMN04244579_00237</name>
</gene>
<evidence type="ECO:0000313" key="4">
    <source>
        <dbReference type="Proteomes" id="UP000199250"/>
    </source>
</evidence>
<sequence>MKGIQGSWHRRVQDRPGEEALWEEGLEAALARKRPERDYARKADGALEARLIAMNCSPPLAQAFPSIRQKASQILIHISHKFIVACLN</sequence>
<accession>A0A1H6RC00</accession>
<protein>
    <submittedName>
        <fullName evidence="2">Uncharacterized protein</fullName>
    </submittedName>
</protein>
<evidence type="ECO:0000313" key="3">
    <source>
        <dbReference type="Proteomes" id="UP000199005"/>
    </source>
</evidence>
<reference evidence="3 4" key="1">
    <citation type="submission" date="2016-10" db="EMBL/GenBank/DDBJ databases">
        <authorList>
            <person name="de Groot N.N."/>
        </authorList>
    </citation>
    <scope>NUCLEOTIDE SEQUENCE [LARGE SCALE GENOMIC DNA]</scope>
    <source>
        <strain evidence="1 3">DSM 1041</strain>
        <strain evidence="2 4">DSM 373</strain>
    </source>
</reference>
<dbReference type="EMBL" id="FNYQ01000006">
    <property type="protein sequence ID" value="SEI50764.1"/>
    <property type="molecule type" value="Genomic_DNA"/>
</dbReference>
<name>A0A1H6RC00_9GAMM</name>
<dbReference type="Proteomes" id="UP000199250">
    <property type="component" value="Unassembled WGS sequence"/>
</dbReference>
<dbReference type="AlphaFoldDB" id="A0A1H6RC00"/>